<evidence type="ECO:0000256" key="5">
    <source>
        <dbReference type="ARBA" id="ARBA00022801"/>
    </source>
</evidence>
<dbReference type="PROSITE" id="PS51885">
    <property type="entry name" value="NEPRILYSIN"/>
    <property type="match status" value="1"/>
</dbReference>
<dbReference type="RefSeq" id="WP_147826131.1">
    <property type="nucleotide sequence ID" value="NZ_BAAARG010000003.1"/>
</dbReference>
<dbReference type="PRINTS" id="PR00786">
    <property type="entry name" value="NEPRILYSIN"/>
</dbReference>
<keyword evidence="4" id="KW-0479">Metal-binding</keyword>
<feature type="domain" description="Peptidase M13 C-terminal" evidence="8">
    <location>
        <begin position="447"/>
        <end position="650"/>
    </location>
</feature>
<sequence>MSAPAPSGLKTEEFNDEIRPQDDLYRHVNGDWIARTDIPDDKARWGSFNELAEQAEKHVHEIIEEVVTAEPGTDARKAGDIYASFMDTDAIAARGTAPLQPLLDRVNAITDVPTLLTVLGVFDREGIASIIGMFVEPDPGNPERYVPFLLQGGITLPDESYFRLDNFATVREQYVAHIETMLTLAGVENAAEQSQRIFELEKELASHHWDNVRSRDSVATYNLRTWGEMQEAMGVDMTPWREAVTPNAPTALDEVVLYQPSYFEGLGTMLTPERVADFVSWLRFKVVHAAAPYLTDELVDANFAFYGTALTGVPVIRERWKRGVSLTEGAMGEAIGKVYVDRHFPPAAKDAMDDLVANVVEAYRQSIVTLDWMGDETRERALDKLSKFTPKIGYPVKWRDYSTLDISADDLLGNVRATNVHEHDRQFARVGEPIDRDEWLMTPQTVNAYYNPLMNEIVFPAAILQYPFFDADRDAAANYGGIAAVIGHEIGHGFDDQGATFNGDGKLEDWWTEADKKAFEERTASLIAQYDALVPVGLDASHTVNGALTIGENIGDLGGLGIALKAYELSLAGAEAPVIDGYTGVQRLLLSWAQVWQQKSREAETIRLLTIDPHSPAEFRCNQIVRNIDAFYEAFNVTESDDLWLDADQRVTIW</sequence>
<dbReference type="GO" id="GO:0004222">
    <property type="term" value="F:metalloendopeptidase activity"/>
    <property type="evidence" value="ECO:0007669"/>
    <property type="project" value="InterPro"/>
</dbReference>
<keyword evidence="7" id="KW-0482">Metalloprotease</keyword>
<keyword evidence="3" id="KW-0645">Protease</keyword>
<evidence type="ECO:0000259" key="8">
    <source>
        <dbReference type="Pfam" id="PF01431"/>
    </source>
</evidence>
<dbReference type="EMBL" id="VRSW01000003">
    <property type="protein sequence ID" value="TXK04075.1"/>
    <property type="molecule type" value="Genomic_DNA"/>
</dbReference>
<comment type="caution">
    <text evidence="10">The sequence shown here is derived from an EMBL/GenBank/DDBJ whole genome shotgun (WGS) entry which is preliminary data.</text>
</comment>
<gene>
    <name evidence="10" type="ORF">FVP60_09915</name>
</gene>
<evidence type="ECO:0000256" key="4">
    <source>
        <dbReference type="ARBA" id="ARBA00022723"/>
    </source>
</evidence>
<dbReference type="CDD" id="cd08662">
    <property type="entry name" value="M13"/>
    <property type="match status" value="1"/>
</dbReference>
<dbReference type="SUPFAM" id="SSF55486">
    <property type="entry name" value="Metalloproteases ('zincins'), catalytic domain"/>
    <property type="match status" value="1"/>
</dbReference>
<keyword evidence="6" id="KW-0862">Zinc</keyword>
<dbReference type="Pfam" id="PF01431">
    <property type="entry name" value="Peptidase_M13"/>
    <property type="match status" value="1"/>
</dbReference>
<proteinExistence type="inferred from homology"/>
<feature type="domain" description="Peptidase M13 N-terminal" evidence="9">
    <location>
        <begin position="20"/>
        <end position="395"/>
    </location>
</feature>
<comment type="similarity">
    <text evidence="2">Belongs to the peptidase M13 family.</text>
</comment>
<keyword evidence="11" id="KW-1185">Reference proteome</keyword>
<keyword evidence="5" id="KW-0378">Hydrolase</keyword>
<dbReference type="GO" id="GO:0005886">
    <property type="term" value="C:plasma membrane"/>
    <property type="evidence" value="ECO:0007669"/>
    <property type="project" value="TreeGrafter"/>
</dbReference>
<evidence type="ECO:0000259" key="9">
    <source>
        <dbReference type="Pfam" id="PF05649"/>
    </source>
</evidence>
<dbReference type="Pfam" id="PF05649">
    <property type="entry name" value="Peptidase_M13_N"/>
    <property type="match status" value="1"/>
</dbReference>
<name>A0A5C8HLF6_9MICO</name>
<dbReference type="PANTHER" id="PTHR11733">
    <property type="entry name" value="ZINC METALLOPROTEASE FAMILY M13 NEPRILYSIN-RELATED"/>
    <property type="match status" value="1"/>
</dbReference>
<evidence type="ECO:0000313" key="10">
    <source>
        <dbReference type="EMBL" id="TXK04075.1"/>
    </source>
</evidence>
<accession>A0A5C8HLF6</accession>
<dbReference type="GO" id="GO:0046872">
    <property type="term" value="F:metal ion binding"/>
    <property type="evidence" value="ECO:0007669"/>
    <property type="project" value="UniProtKB-KW"/>
</dbReference>
<dbReference type="AlphaFoldDB" id="A0A5C8HLF6"/>
<dbReference type="Gene3D" id="1.10.1380.10">
    <property type="entry name" value="Neutral endopeptidase , domain2"/>
    <property type="match status" value="1"/>
</dbReference>
<dbReference type="InterPro" id="IPR000718">
    <property type="entry name" value="Peptidase_M13"/>
</dbReference>
<evidence type="ECO:0000256" key="1">
    <source>
        <dbReference type="ARBA" id="ARBA00001947"/>
    </source>
</evidence>
<dbReference type="OrthoDB" id="9775677at2"/>
<dbReference type="InterPro" id="IPR018497">
    <property type="entry name" value="Peptidase_M13_C"/>
</dbReference>
<evidence type="ECO:0000256" key="7">
    <source>
        <dbReference type="ARBA" id="ARBA00023049"/>
    </source>
</evidence>
<comment type="cofactor">
    <cofactor evidence="1">
        <name>Zn(2+)</name>
        <dbReference type="ChEBI" id="CHEBI:29105"/>
    </cofactor>
</comment>
<dbReference type="InterPro" id="IPR042089">
    <property type="entry name" value="Peptidase_M13_dom_2"/>
</dbReference>
<evidence type="ECO:0000256" key="3">
    <source>
        <dbReference type="ARBA" id="ARBA00022670"/>
    </source>
</evidence>
<dbReference type="InterPro" id="IPR008753">
    <property type="entry name" value="Peptidase_M13_N"/>
</dbReference>
<dbReference type="Proteomes" id="UP000321196">
    <property type="component" value="Unassembled WGS sequence"/>
</dbReference>
<dbReference type="GO" id="GO:0016485">
    <property type="term" value="P:protein processing"/>
    <property type="evidence" value="ECO:0007669"/>
    <property type="project" value="TreeGrafter"/>
</dbReference>
<dbReference type="PANTHER" id="PTHR11733:SF167">
    <property type="entry name" value="FI17812P1-RELATED"/>
    <property type="match status" value="1"/>
</dbReference>
<organism evidence="10 11">
    <name type="scientific">Microbacterium mitrae</name>
    <dbReference type="NCBI Taxonomy" id="664640"/>
    <lineage>
        <taxon>Bacteria</taxon>
        <taxon>Bacillati</taxon>
        <taxon>Actinomycetota</taxon>
        <taxon>Actinomycetes</taxon>
        <taxon>Micrococcales</taxon>
        <taxon>Microbacteriaceae</taxon>
        <taxon>Microbacterium</taxon>
    </lineage>
</organism>
<dbReference type="InterPro" id="IPR024079">
    <property type="entry name" value="MetalloPept_cat_dom_sf"/>
</dbReference>
<evidence type="ECO:0000313" key="11">
    <source>
        <dbReference type="Proteomes" id="UP000321196"/>
    </source>
</evidence>
<protein>
    <submittedName>
        <fullName evidence="10">Peptidase M13</fullName>
    </submittedName>
</protein>
<evidence type="ECO:0000256" key="2">
    <source>
        <dbReference type="ARBA" id="ARBA00007357"/>
    </source>
</evidence>
<reference evidence="10 11" key="1">
    <citation type="submission" date="2019-08" db="EMBL/GenBank/DDBJ databases">
        <authorList>
            <person name="Dong K."/>
        </authorList>
    </citation>
    <scope>NUCLEOTIDE SEQUENCE [LARGE SCALE GENOMIC DNA]</scope>
    <source>
        <strain evidence="10 11">M4-8</strain>
    </source>
</reference>
<evidence type="ECO:0000256" key="6">
    <source>
        <dbReference type="ARBA" id="ARBA00022833"/>
    </source>
</evidence>
<dbReference type="Gene3D" id="3.40.390.10">
    <property type="entry name" value="Collagenase (Catalytic Domain)"/>
    <property type="match status" value="1"/>
</dbReference>